<protein>
    <submittedName>
        <fullName evidence="3">Uncharacterized protein</fullName>
    </submittedName>
</protein>
<gene>
    <name evidence="3" type="ORF">J3D65DRAFT_229197</name>
</gene>
<feature type="transmembrane region" description="Helical" evidence="2">
    <location>
        <begin position="377"/>
        <end position="401"/>
    </location>
</feature>
<sequence length="437" mass="48397">MLHHPYQTLDSTRAPPFVLQSPLPSTASSRRLETRRRAGLEARRKLPVPRPLFASPPTTTREPIKPLHLASFSRASIESICMPRNELSPTLNQQTTVCASIAQPEQTQPNATSLPHPSPTRRVRHERTSEHANQWTGPPCAACNPAAQAGSSISSSSFQTANNALLFVLSSLLPARARARVARRSNALMRCAPPHLHVCPDTRGRNATQRNAMQRQFLSAVLLRPTGHGPLGSERSRAQQRPACRCVGFAREANGAAGSRRVNVGRNGMPADDRPLRHRGSVRSVYQGFPRQTVGMGLWMALMCDARGDSGPGAARTDGDMAKWHDQWAFRARLAADGTRRWPCRGRRREACPCRFPAILCTHLSFLSRFSRSGPCLLRLSFVPVGLAAAAFPASVFASWLCRAGADRHDKAMEQMWRWERMSEKKECRFLAVRSSR</sequence>
<reference evidence="3 4" key="1">
    <citation type="submission" date="2024-04" db="EMBL/GenBank/DDBJ databases">
        <title>Phyllosticta paracitricarpa is synonymous to the EU quarantine fungus P. citricarpa based on phylogenomic analyses.</title>
        <authorList>
            <consortium name="Lawrence Berkeley National Laboratory"/>
            <person name="Van ingen-buijs V.A."/>
            <person name="Van westerhoven A.C."/>
            <person name="Haridas S."/>
            <person name="Skiadas P."/>
            <person name="Martin F."/>
            <person name="Groenewald J.Z."/>
            <person name="Crous P.W."/>
            <person name="Seidl M.F."/>
        </authorList>
    </citation>
    <scope>NUCLEOTIDE SEQUENCE [LARGE SCALE GENOMIC DNA]</scope>
    <source>
        <strain evidence="3 4">CPC 17464</strain>
    </source>
</reference>
<evidence type="ECO:0000256" key="1">
    <source>
        <dbReference type="SAM" id="MobiDB-lite"/>
    </source>
</evidence>
<feature type="compositionally biased region" description="Polar residues" evidence="1">
    <location>
        <begin position="105"/>
        <end position="115"/>
    </location>
</feature>
<dbReference type="RefSeq" id="XP_066659101.1">
    <property type="nucleotide sequence ID" value="XM_066794663.1"/>
</dbReference>
<feature type="region of interest" description="Disordered" evidence="1">
    <location>
        <begin position="1"/>
        <end position="44"/>
    </location>
</feature>
<evidence type="ECO:0000256" key="2">
    <source>
        <dbReference type="SAM" id="Phobius"/>
    </source>
</evidence>
<dbReference type="Proteomes" id="UP001360953">
    <property type="component" value="Unassembled WGS sequence"/>
</dbReference>
<organism evidence="3 4">
    <name type="scientific">Phyllosticta citribraziliensis</name>
    <dbReference type="NCBI Taxonomy" id="989973"/>
    <lineage>
        <taxon>Eukaryota</taxon>
        <taxon>Fungi</taxon>
        <taxon>Dikarya</taxon>
        <taxon>Ascomycota</taxon>
        <taxon>Pezizomycotina</taxon>
        <taxon>Dothideomycetes</taxon>
        <taxon>Dothideomycetes incertae sedis</taxon>
        <taxon>Botryosphaeriales</taxon>
        <taxon>Phyllostictaceae</taxon>
        <taxon>Phyllosticta</taxon>
    </lineage>
</organism>
<keyword evidence="2" id="KW-1133">Transmembrane helix</keyword>
<evidence type="ECO:0000313" key="4">
    <source>
        <dbReference type="Proteomes" id="UP001360953"/>
    </source>
</evidence>
<name>A0ABR1M924_9PEZI</name>
<feature type="region of interest" description="Disordered" evidence="1">
    <location>
        <begin position="105"/>
        <end position="137"/>
    </location>
</feature>
<keyword evidence="2" id="KW-0812">Transmembrane</keyword>
<keyword evidence="4" id="KW-1185">Reference proteome</keyword>
<keyword evidence="2" id="KW-0472">Membrane</keyword>
<dbReference type="EMBL" id="JBBPEH010000002">
    <property type="protein sequence ID" value="KAK7542808.1"/>
    <property type="molecule type" value="Genomic_DNA"/>
</dbReference>
<comment type="caution">
    <text evidence="3">The sequence shown here is derived from an EMBL/GenBank/DDBJ whole genome shotgun (WGS) entry which is preliminary data.</text>
</comment>
<evidence type="ECO:0000313" key="3">
    <source>
        <dbReference type="EMBL" id="KAK7542808.1"/>
    </source>
</evidence>
<accession>A0ABR1M924</accession>
<proteinExistence type="predicted"/>
<dbReference type="GeneID" id="92027569"/>
<feature type="compositionally biased region" description="Basic and acidic residues" evidence="1">
    <location>
        <begin position="30"/>
        <end position="44"/>
    </location>
</feature>